<dbReference type="PROSITE" id="PS50931">
    <property type="entry name" value="HTH_LYSR"/>
    <property type="match status" value="1"/>
</dbReference>
<evidence type="ECO:0000256" key="4">
    <source>
        <dbReference type="ARBA" id="ARBA00023163"/>
    </source>
</evidence>
<dbReference type="InterPro" id="IPR005119">
    <property type="entry name" value="LysR_subst-bd"/>
</dbReference>
<dbReference type="GO" id="GO:0003700">
    <property type="term" value="F:DNA-binding transcription factor activity"/>
    <property type="evidence" value="ECO:0007669"/>
    <property type="project" value="InterPro"/>
</dbReference>
<dbReference type="RefSeq" id="WP_076957881.1">
    <property type="nucleotide sequence ID" value="NZ_MLCO01000117.1"/>
</dbReference>
<keyword evidence="3" id="KW-0238">DNA-binding</keyword>
<gene>
    <name evidence="6" type="ORF">BKE38_13525</name>
</gene>
<dbReference type="InterPro" id="IPR036390">
    <property type="entry name" value="WH_DNA-bd_sf"/>
</dbReference>
<dbReference type="InterPro" id="IPR036388">
    <property type="entry name" value="WH-like_DNA-bd_sf"/>
</dbReference>
<reference evidence="6 7" key="1">
    <citation type="submission" date="2016-10" db="EMBL/GenBank/DDBJ databases">
        <title>Draft Genome sequence of Roseomonas sp. strain M3.</title>
        <authorList>
            <person name="Subhash Y."/>
            <person name="Lee S."/>
        </authorList>
    </citation>
    <scope>NUCLEOTIDE SEQUENCE [LARGE SCALE GENOMIC DNA]</scope>
    <source>
        <strain evidence="6 7">M3</strain>
    </source>
</reference>
<dbReference type="GO" id="GO:0043565">
    <property type="term" value="F:sequence-specific DNA binding"/>
    <property type="evidence" value="ECO:0007669"/>
    <property type="project" value="TreeGrafter"/>
</dbReference>
<dbReference type="Gene3D" id="1.10.10.10">
    <property type="entry name" value="Winged helix-like DNA-binding domain superfamily/Winged helix DNA-binding domain"/>
    <property type="match status" value="1"/>
</dbReference>
<dbReference type="Pfam" id="PF03466">
    <property type="entry name" value="LysR_substrate"/>
    <property type="match status" value="1"/>
</dbReference>
<evidence type="ECO:0000259" key="5">
    <source>
        <dbReference type="PROSITE" id="PS50931"/>
    </source>
</evidence>
<dbReference type="InterPro" id="IPR000847">
    <property type="entry name" value="LysR_HTH_N"/>
</dbReference>
<keyword evidence="4" id="KW-0804">Transcription</keyword>
<evidence type="ECO:0000256" key="1">
    <source>
        <dbReference type="ARBA" id="ARBA00009437"/>
    </source>
</evidence>
<dbReference type="PANTHER" id="PTHR30537">
    <property type="entry name" value="HTH-TYPE TRANSCRIPTIONAL REGULATOR"/>
    <property type="match status" value="1"/>
</dbReference>
<dbReference type="SUPFAM" id="SSF53850">
    <property type="entry name" value="Periplasmic binding protein-like II"/>
    <property type="match status" value="1"/>
</dbReference>
<dbReference type="OrthoDB" id="9812435at2"/>
<keyword evidence="2" id="KW-0805">Transcription regulation</keyword>
<dbReference type="Pfam" id="PF00126">
    <property type="entry name" value="HTH_1"/>
    <property type="match status" value="1"/>
</dbReference>
<protein>
    <submittedName>
        <fullName evidence="6">LysR family transcriptional regulator</fullName>
    </submittedName>
</protein>
<sequence>MRPDIDALATLIQVVDCGTITGAAARMGLAKSVVSKRMAQLEAQLSAKLLHRAPRKVTPTESGALLVARARALLAQLDTVADEVMARSGALSGQLRLAAPLSFGARHLGPLIAGFLRDYPGIEVALDFDDRHVDLLSGQYDLALRIGRLGDSTLRARRLGTSRRALCCSPDYAARHGTPTTLEALSGHSCLGYANASSGHIWRFVPADGSGEPRSLVLGGRLTANNGEALLEAARAGIGLIVLPTFLLSAEVKAGALVPLQIPGWVPEPDTIQLVWPPAAALPLKTRTLIEHLAARIREPFDWDAPFPMRHAAA</sequence>
<evidence type="ECO:0000313" key="6">
    <source>
        <dbReference type="EMBL" id="ONG53108.1"/>
    </source>
</evidence>
<dbReference type="CDD" id="cd08422">
    <property type="entry name" value="PBP2_CrgA_like"/>
    <property type="match status" value="1"/>
</dbReference>
<organism evidence="6 7">
    <name type="scientific">Teichococcus deserti</name>
    <dbReference type="NCBI Taxonomy" id="1817963"/>
    <lineage>
        <taxon>Bacteria</taxon>
        <taxon>Pseudomonadati</taxon>
        <taxon>Pseudomonadota</taxon>
        <taxon>Alphaproteobacteria</taxon>
        <taxon>Acetobacterales</taxon>
        <taxon>Roseomonadaceae</taxon>
        <taxon>Roseomonas</taxon>
    </lineage>
</organism>
<feature type="domain" description="HTH lysR-type" evidence="5">
    <location>
        <begin position="3"/>
        <end position="60"/>
    </location>
</feature>
<dbReference type="InterPro" id="IPR058163">
    <property type="entry name" value="LysR-type_TF_proteobact-type"/>
</dbReference>
<proteinExistence type="inferred from homology"/>
<comment type="similarity">
    <text evidence="1">Belongs to the LysR transcriptional regulatory family.</text>
</comment>
<dbReference type="Proteomes" id="UP000188879">
    <property type="component" value="Unassembled WGS sequence"/>
</dbReference>
<evidence type="ECO:0000256" key="2">
    <source>
        <dbReference type="ARBA" id="ARBA00023015"/>
    </source>
</evidence>
<dbReference type="AlphaFoldDB" id="A0A1V2H1X7"/>
<comment type="caution">
    <text evidence="6">The sequence shown here is derived from an EMBL/GenBank/DDBJ whole genome shotgun (WGS) entry which is preliminary data.</text>
</comment>
<dbReference type="EMBL" id="MLCO01000117">
    <property type="protein sequence ID" value="ONG53108.1"/>
    <property type="molecule type" value="Genomic_DNA"/>
</dbReference>
<dbReference type="PANTHER" id="PTHR30537:SF81">
    <property type="entry name" value="TRANSCRIPTIONAL REGULATOR-RELATED"/>
    <property type="match status" value="1"/>
</dbReference>
<dbReference type="GO" id="GO:0006351">
    <property type="term" value="P:DNA-templated transcription"/>
    <property type="evidence" value="ECO:0007669"/>
    <property type="project" value="TreeGrafter"/>
</dbReference>
<evidence type="ECO:0000256" key="3">
    <source>
        <dbReference type="ARBA" id="ARBA00023125"/>
    </source>
</evidence>
<dbReference type="Gene3D" id="3.40.190.290">
    <property type="match status" value="1"/>
</dbReference>
<accession>A0A1V2H1X7</accession>
<name>A0A1V2H1X7_9PROT</name>
<dbReference type="SUPFAM" id="SSF46785">
    <property type="entry name" value="Winged helix' DNA-binding domain"/>
    <property type="match status" value="1"/>
</dbReference>
<evidence type="ECO:0000313" key="7">
    <source>
        <dbReference type="Proteomes" id="UP000188879"/>
    </source>
</evidence>
<keyword evidence="7" id="KW-1185">Reference proteome</keyword>